<comment type="caution">
    <text evidence="1">The sequence shown here is derived from an EMBL/GenBank/DDBJ whole genome shotgun (WGS) entry which is preliminary data.</text>
</comment>
<keyword evidence="2" id="KW-1185">Reference proteome</keyword>
<reference evidence="1 2" key="1">
    <citation type="journal article" date="2018" name="Proc. Natl. Acad. Sci. U.S.A.">
        <title>Draft genome sequence of Camellia sinensis var. sinensis provides insights into the evolution of the tea genome and tea quality.</title>
        <authorList>
            <person name="Wei C."/>
            <person name="Yang H."/>
            <person name="Wang S."/>
            <person name="Zhao J."/>
            <person name="Liu C."/>
            <person name="Gao L."/>
            <person name="Xia E."/>
            <person name="Lu Y."/>
            <person name="Tai Y."/>
            <person name="She G."/>
            <person name="Sun J."/>
            <person name="Cao H."/>
            <person name="Tong W."/>
            <person name="Gao Q."/>
            <person name="Li Y."/>
            <person name="Deng W."/>
            <person name="Jiang X."/>
            <person name="Wang W."/>
            <person name="Chen Q."/>
            <person name="Zhang S."/>
            <person name="Li H."/>
            <person name="Wu J."/>
            <person name="Wang P."/>
            <person name="Li P."/>
            <person name="Shi C."/>
            <person name="Zheng F."/>
            <person name="Jian J."/>
            <person name="Huang B."/>
            <person name="Shan D."/>
            <person name="Shi M."/>
            <person name="Fang C."/>
            <person name="Yue Y."/>
            <person name="Li F."/>
            <person name="Li D."/>
            <person name="Wei S."/>
            <person name="Han B."/>
            <person name="Jiang C."/>
            <person name="Yin Y."/>
            <person name="Xia T."/>
            <person name="Zhang Z."/>
            <person name="Bennetzen J.L."/>
            <person name="Zhao S."/>
            <person name="Wan X."/>
        </authorList>
    </citation>
    <scope>NUCLEOTIDE SEQUENCE [LARGE SCALE GENOMIC DNA]</scope>
    <source>
        <strain evidence="2">cv. Shuchazao</strain>
        <tissue evidence="1">Leaf</tissue>
    </source>
</reference>
<gene>
    <name evidence="1" type="ORF">TEA_016561</name>
</gene>
<name>A0A4S4D717_CAMSN</name>
<dbReference type="EMBL" id="SDRB02012269">
    <property type="protein sequence ID" value="THF98198.1"/>
    <property type="molecule type" value="Genomic_DNA"/>
</dbReference>
<proteinExistence type="predicted"/>
<dbReference type="Proteomes" id="UP000306102">
    <property type="component" value="Unassembled WGS sequence"/>
</dbReference>
<evidence type="ECO:0000313" key="2">
    <source>
        <dbReference type="Proteomes" id="UP000306102"/>
    </source>
</evidence>
<dbReference type="AlphaFoldDB" id="A0A4S4D717"/>
<accession>A0A4S4D717</accession>
<protein>
    <submittedName>
        <fullName evidence="1">Uncharacterized protein</fullName>
    </submittedName>
</protein>
<sequence length="253" mass="27928">MGAQEKSPTAQHSMQVRGFTVEGKAYFFCPRIEGCSGILVSWTLSRYGTVTTAIAVATADTPVNLKHTAKAAVTGGVFEKTDTFSMAKPIFSYIDQAYEELFDDAVRPRKNLHALVSHLYPPLFIQVMEVFGNHRPLNQEPAAYDSLEHKFTIMDIGSSSSTAKPSAWDEVAASSVVYPYVSIDRIRSLEDNLLSSSYTSTLPSQMVRSVQRPGEALGTSDWLECVARPEFLDSIRNLRLLLLCLPIQTGLIN</sequence>
<evidence type="ECO:0000313" key="1">
    <source>
        <dbReference type="EMBL" id="THF98198.1"/>
    </source>
</evidence>
<organism evidence="1 2">
    <name type="scientific">Camellia sinensis var. sinensis</name>
    <name type="common">China tea</name>
    <dbReference type="NCBI Taxonomy" id="542762"/>
    <lineage>
        <taxon>Eukaryota</taxon>
        <taxon>Viridiplantae</taxon>
        <taxon>Streptophyta</taxon>
        <taxon>Embryophyta</taxon>
        <taxon>Tracheophyta</taxon>
        <taxon>Spermatophyta</taxon>
        <taxon>Magnoliopsida</taxon>
        <taxon>eudicotyledons</taxon>
        <taxon>Gunneridae</taxon>
        <taxon>Pentapetalae</taxon>
        <taxon>asterids</taxon>
        <taxon>Ericales</taxon>
        <taxon>Theaceae</taxon>
        <taxon>Camellia</taxon>
    </lineage>
</organism>